<keyword evidence="1" id="KW-0560">Oxidoreductase</keyword>
<comment type="caution">
    <text evidence="4">The sequence shown here is derived from an EMBL/GenBank/DDBJ whole genome shotgun (WGS) entry which is preliminary data.</text>
</comment>
<evidence type="ECO:0000259" key="3">
    <source>
        <dbReference type="Pfam" id="PF17147"/>
    </source>
</evidence>
<dbReference type="Pfam" id="PF01855">
    <property type="entry name" value="POR_N"/>
    <property type="match status" value="1"/>
</dbReference>
<sequence length="353" mass="37853">MTLELLEGTAAMAEAAIAAGCRFFAGYPMSPFTGLLEQMSRRLPEAGGICINAESEIEGVNMALGAAAAGSRAATGSCGQGIALMQEAIAEAALNETPFVVFNLARNQQDYFQATRGGGWGDYRTITLAPKDIPEAVEHTQLLFHLADKHRAPVVLYGDPLLAQTRVGVSVEPLDFGPLPAKDWALDGTGGGTGRSRQVWTWAMGKATDPGPGPDGHWRAIAEKFARIERLEARHEQSDVDGAETVVVSFGSAAKFVEHVVAELRAEGHSIGWFRPVTLWPFPGEALEAATRTAKNVLVFELNAGQMVDDVRIHAHDRRAVRFVGGVSIAESGLSYGPLLDAPEIRRRILESL</sequence>
<dbReference type="Gene3D" id="3.40.50.970">
    <property type="match status" value="1"/>
</dbReference>
<organism evidence="4 5">
    <name type="scientific">Dactylosporangium salmoneum</name>
    <dbReference type="NCBI Taxonomy" id="53361"/>
    <lineage>
        <taxon>Bacteria</taxon>
        <taxon>Bacillati</taxon>
        <taxon>Actinomycetota</taxon>
        <taxon>Actinomycetes</taxon>
        <taxon>Micromonosporales</taxon>
        <taxon>Micromonosporaceae</taxon>
        <taxon>Dactylosporangium</taxon>
    </lineage>
</organism>
<dbReference type="PANTHER" id="PTHR43088">
    <property type="entry name" value="SUBUNIT OF PYRUVATE:FLAVODOXIN OXIDOREDUCTASE-RELATED"/>
    <property type="match status" value="1"/>
</dbReference>
<protein>
    <submittedName>
        <fullName evidence="4">3-methyl-2-oxobutanoate dehydrogenase subunit VorB</fullName>
    </submittedName>
</protein>
<feature type="domain" description="Pyruvate flavodoxin/ferredoxin oxidoreductase pyrimidine binding" evidence="2">
    <location>
        <begin position="14"/>
        <end position="174"/>
    </location>
</feature>
<dbReference type="InterPro" id="IPR033412">
    <property type="entry name" value="PFOR_II"/>
</dbReference>
<dbReference type="InterPro" id="IPR009014">
    <property type="entry name" value="Transketo_C/PFOR_II"/>
</dbReference>
<dbReference type="RefSeq" id="WP_344620558.1">
    <property type="nucleotide sequence ID" value="NZ_BAAARV010000137.1"/>
</dbReference>
<dbReference type="SUPFAM" id="SSF52922">
    <property type="entry name" value="TK C-terminal domain-like"/>
    <property type="match status" value="1"/>
</dbReference>
<dbReference type="SUPFAM" id="SSF52518">
    <property type="entry name" value="Thiamin diphosphate-binding fold (THDP-binding)"/>
    <property type="match status" value="1"/>
</dbReference>
<dbReference type="PANTHER" id="PTHR43088:SF1">
    <property type="entry name" value="SUBUNIT OF PYRUVATE:FLAVODOXIN OXIDOREDUCTASE"/>
    <property type="match status" value="1"/>
</dbReference>
<dbReference type="EMBL" id="BAAARV010000137">
    <property type="protein sequence ID" value="GAA2394100.1"/>
    <property type="molecule type" value="Genomic_DNA"/>
</dbReference>
<reference evidence="4 5" key="1">
    <citation type="journal article" date="2019" name="Int. J. Syst. Evol. Microbiol.">
        <title>The Global Catalogue of Microorganisms (GCM) 10K type strain sequencing project: providing services to taxonomists for standard genome sequencing and annotation.</title>
        <authorList>
            <consortium name="The Broad Institute Genomics Platform"/>
            <consortium name="The Broad Institute Genome Sequencing Center for Infectious Disease"/>
            <person name="Wu L."/>
            <person name="Ma J."/>
        </authorList>
    </citation>
    <scope>NUCLEOTIDE SEQUENCE [LARGE SCALE GENOMIC DNA]</scope>
    <source>
        <strain evidence="4 5">JCM 3272</strain>
    </source>
</reference>
<evidence type="ECO:0000256" key="1">
    <source>
        <dbReference type="ARBA" id="ARBA00023002"/>
    </source>
</evidence>
<evidence type="ECO:0000313" key="5">
    <source>
        <dbReference type="Proteomes" id="UP001501444"/>
    </source>
</evidence>
<dbReference type="InterPro" id="IPR002880">
    <property type="entry name" value="Pyrv_Fd/Flavodoxin_OxRdtase_N"/>
</dbReference>
<evidence type="ECO:0000313" key="4">
    <source>
        <dbReference type="EMBL" id="GAA2394100.1"/>
    </source>
</evidence>
<dbReference type="Pfam" id="PF17147">
    <property type="entry name" value="PFOR_II"/>
    <property type="match status" value="1"/>
</dbReference>
<dbReference type="InterPro" id="IPR029061">
    <property type="entry name" value="THDP-binding"/>
</dbReference>
<dbReference type="InterPro" id="IPR052368">
    <property type="entry name" value="2-oxoacid_oxidoreductase"/>
</dbReference>
<evidence type="ECO:0000259" key="2">
    <source>
        <dbReference type="Pfam" id="PF01855"/>
    </source>
</evidence>
<dbReference type="Gene3D" id="3.40.50.920">
    <property type="match status" value="1"/>
</dbReference>
<dbReference type="CDD" id="cd07034">
    <property type="entry name" value="TPP_PYR_PFOR_IOR-alpha_like"/>
    <property type="match status" value="1"/>
</dbReference>
<name>A0ABN3I3N5_9ACTN</name>
<gene>
    <name evidence="4" type="ORF">GCM10010170_107730</name>
</gene>
<keyword evidence="5" id="KW-1185">Reference proteome</keyword>
<proteinExistence type="predicted"/>
<feature type="domain" description="Pyruvate:ferredoxin oxidoreductase core" evidence="3">
    <location>
        <begin position="243"/>
        <end position="327"/>
    </location>
</feature>
<accession>A0ABN3I3N5</accession>
<dbReference type="Proteomes" id="UP001501444">
    <property type="component" value="Unassembled WGS sequence"/>
</dbReference>